<evidence type="ECO:0000313" key="2">
    <source>
        <dbReference type="Proteomes" id="UP000216682"/>
    </source>
</evidence>
<dbReference type="EMBL" id="NPEZ01000010">
    <property type="protein sequence ID" value="OZT76210.1"/>
    <property type="molecule type" value="Genomic_DNA"/>
</dbReference>
<dbReference type="Proteomes" id="UP000216682">
    <property type="component" value="Unassembled WGS sequence"/>
</dbReference>
<dbReference type="AlphaFoldDB" id="A0A265E3V5"/>
<comment type="caution">
    <text evidence="1">The sequence shown here is derived from an EMBL/GenBank/DDBJ whole genome shotgun (WGS) entry which is preliminary data.</text>
</comment>
<protein>
    <submittedName>
        <fullName evidence="1">Uncharacterized protein</fullName>
    </submittedName>
</protein>
<organism evidence="1 2">
    <name type="scientific">Salinicoccus roseus</name>
    <dbReference type="NCBI Taxonomy" id="45670"/>
    <lineage>
        <taxon>Bacteria</taxon>
        <taxon>Bacillati</taxon>
        <taxon>Bacillota</taxon>
        <taxon>Bacilli</taxon>
        <taxon>Bacillales</taxon>
        <taxon>Staphylococcaceae</taxon>
        <taxon>Salinicoccus</taxon>
    </lineage>
</organism>
<evidence type="ECO:0000313" key="1">
    <source>
        <dbReference type="EMBL" id="OZT76210.1"/>
    </source>
</evidence>
<gene>
    <name evidence="1" type="ORF">CFN03_12815</name>
</gene>
<proteinExistence type="predicted"/>
<sequence>MNTEIFDCWCRCRGLSSSITQILDNENLTVEEKALLYDTLIDIQTATNKIQQFCTMPLE</sequence>
<name>A0A265E3V5_9STAP</name>
<accession>A0A265E3V5</accession>
<reference evidence="1 2" key="1">
    <citation type="submission" date="2017-07" db="EMBL/GenBank/DDBJ databases">
        <title>Shotgun whole genome sequences of three halophilic bacterial isolates.</title>
        <authorList>
            <person name="Pozzo T."/>
            <person name="Higdon S.M."/>
            <person name="Quillaguaman J."/>
        </authorList>
    </citation>
    <scope>NUCLEOTIDE SEQUENCE [LARGE SCALE GENOMIC DNA]</scope>
    <source>
        <strain evidence="1 2">BU-1</strain>
    </source>
</reference>
<dbReference type="RefSeq" id="WP_094907366.1">
    <property type="nucleotide sequence ID" value="NZ_NPEZ01000010.1"/>
</dbReference>